<evidence type="ECO:0000256" key="7">
    <source>
        <dbReference type="ARBA" id="ARBA00023237"/>
    </source>
</evidence>
<feature type="chain" id="PRO_5030778904" evidence="8">
    <location>
        <begin position="20"/>
        <end position="451"/>
    </location>
</feature>
<evidence type="ECO:0000256" key="4">
    <source>
        <dbReference type="ARBA" id="ARBA00022692"/>
    </source>
</evidence>
<evidence type="ECO:0000256" key="3">
    <source>
        <dbReference type="ARBA" id="ARBA00022452"/>
    </source>
</evidence>
<organism evidence="9 10">
    <name type="scientific">Treponema ruminis</name>
    <dbReference type="NCBI Taxonomy" id="744515"/>
    <lineage>
        <taxon>Bacteria</taxon>
        <taxon>Pseudomonadati</taxon>
        <taxon>Spirochaetota</taxon>
        <taxon>Spirochaetia</taxon>
        <taxon>Spirochaetales</taxon>
        <taxon>Treponemataceae</taxon>
        <taxon>Treponema</taxon>
    </lineage>
</organism>
<dbReference type="Pfam" id="PF03349">
    <property type="entry name" value="Toluene_X"/>
    <property type="match status" value="1"/>
</dbReference>
<evidence type="ECO:0000256" key="2">
    <source>
        <dbReference type="ARBA" id="ARBA00008163"/>
    </source>
</evidence>
<keyword evidence="6" id="KW-0472">Membrane</keyword>
<dbReference type="EMBL" id="JACHFQ010000008">
    <property type="protein sequence ID" value="MBB5227091.1"/>
    <property type="molecule type" value="Genomic_DNA"/>
</dbReference>
<protein>
    <submittedName>
        <fullName evidence="9">Long-chain fatty acid transport protein</fullName>
    </submittedName>
</protein>
<keyword evidence="10" id="KW-1185">Reference proteome</keyword>
<comment type="caution">
    <text evidence="9">The sequence shown here is derived from an EMBL/GenBank/DDBJ whole genome shotgun (WGS) entry which is preliminary data.</text>
</comment>
<evidence type="ECO:0000256" key="8">
    <source>
        <dbReference type="SAM" id="SignalP"/>
    </source>
</evidence>
<comment type="similarity">
    <text evidence="2">Belongs to the OmpP1/FadL family.</text>
</comment>
<accession>A0A7W8GB93</accession>
<evidence type="ECO:0000256" key="1">
    <source>
        <dbReference type="ARBA" id="ARBA00004571"/>
    </source>
</evidence>
<sequence>MKRFATAVILISGAAAVFASGVENKTNMSTGYLRNPSRNTEAKRPEASYYNVAGTAFLTEGLHIEAGNQFVFKEYGNEMKTGNVFASAPLEINDYYSNDETTVWFYPDADFVYKHSNFSVFGNFGVYAGGGALEYSEGTSATTMLFGGAAATYMKQAQAAMAAQNQQAAQTAQKMGQALTEAAKNHKLNVTSITYGGQLGMGYLFMDNLSFAAGLRYVHGTQKMEIKSDAFTLLGNGGNTISYKANGYTVSGVFGIHWRPIEIVDLAVQYQSKSSVKYKVKDVDGNLASQFGITDGKTFHTDLPAALNLGAGCQLLDNLYLSTSFNYYFNYFADQDSILGETDYANSWEVALGADWKFCKWASYSLGLQYGNQGTKDDSNSTFNPVLDSFCVGTGIEFYPVEELTVTVSGLFAKYFNTDYYLSSGSASYKTELSKKVTNLSVGVTYHFPNL</sequence>
<dbReference type="Proteomes" id="UP000518887">
    <property type="component" value="Unassembled WGS sequence"/>
</dbReference>
<dbReference type="Gene3D" id="2.40.160.60">
    <property type="entry name" value="Outer membrane protein transport protein (OMPP1/FadL/TodX)"/>
    <property type="match status" value="1"/>
</dbReference>
<keyword evidence="3" id="KW-1134">Transmembrane beta strand</keyword>
<feature type="signal peptide" evidence="8">
    <location>
        <begin position="1"/>
        <end position="19"/>
    </location>
</feature>
<comment type="subcellular location">
    <subcellularLocation>
        <location evidence="1">Cell outer membrane</location>
        <topology evidence="1">Multi-pass membrane protein</topology>
    </subcellularLocation>
</comment>
<dbReference type="GO" id="GO:0009279">
    <property type="term" value="C:cell outer membrane"/>
    <property type="evidence" value="ECO:0007669"/>
    <property type="project" value="UniProtKB-SubCell"/>
</dbReference>
<dbReference type="RefSeq" id="WP_184660990.1">
    <property type="nucleotide sequence ID" value="NZ_JACHFQ010000008.1"/>
</dbReference>
<keyword evidence="5 8" id="KW-0732">Signal</keyword>
<dbReference type="InterPro" id="IPR005017">
    <property type="entry name" value="OMPP1/FadL/TodX"/>
</dbReference>
<gene>
    <name evidence="9" type="ORF">HNP76_002487</name>
</gene>
<dbReference type="GO" id="GO:0015483">
    <property type="term" value="F:long-chain fatty acid transporting porin activity"/>
    <property type="evidence" value="ECO:0007669"/>
    <property type="project" value="TreeGrafter"/>
</dbReference>
<evidence type="ECO:0000256" key="6">
    <source>
        <dbReference type="ARBA" id="ARBA00023136"/>
    </source>
</evidence>
<dbReference type="AlphaFoldDB" id="A0A7W8GB93"/>
<dbReference type="SUPFAM" id="SSF56935">
    <property type="entry name" value="Porins"/>
    <property type="match status" value="1"/>
</dbReference>
<reference evidence="9 10" key="1">
    <citation type="submission" date="2020-08" db="EMBL/GenBank/DDBJ databases">
        <title>Genomic Encyclopedia of Type Strains, Phase IV (KMG-IV): sequencing the most valuable type-strain genomes for metagenomic binning, comparative biology and taxonomic classification.</title>
        <authorList>
            <person name="Goeker M."/>
        </authorList>
    </citation>
    <scope>NUCLEOTIDE SEQUENCE [LARGE SCALE GENOMIC DNA]</scope>
    <source>
        <strain evidence="9 10">DSM 103462</strain>
    </source>
</reference>
<keyword evidence="4" id="KW-0812">Transmembrane</keyword>
<evidence type="ECO:0000313" key="10">
    <source>
        <dbReference type="Proteomes" id="UP000518887"/>
    </source>
</evidence>
<proteinExistence type="inferred from homology"/>
<evidence type="ECO:0000313" key="9">
    <source>
        <dbReference type="EMBL" id="MBB5227091.1"/>
    </source>
</evidence>
<dbReference type="PANTHER" id="PTHR35093">
    <property type="entry name" value="OUTER MEMBRANE PROTEIN NMB0088-RELATED"/>
    <property type="match status" value="1"/>
</dbReference>
<dbReference type="PANTHER" id="PTHR35093:SF8">
    <property type="entry name" value="OUTER MEMBRANE PROTEIN NMB0088-RELATED"/>
    <property type="match status" value="1"/>
</dbReference>
<name>A0A7W8GB93_9SPIR</name>
<keyword evidence="7" id="KW-0998">Cell outer membrane</keyword>
<evidence type="ECO:0000256" key="5">
    <source>
        <dbReference type="ARBA" id="ARBA00022729"/>
    </source>
</evidence>